<dbReference type="PANTHER" id="PTHR30486">
    <property type="entry name" value="TWITCHING MOTILITY PROTEIN PILT"/>
    <property type="match status" value="1"/>
</dbReference>
<dbReference type="PANTHER" id="PTHR30486:SF6">
    <property type="entry name" value="TYPE IV PILUS RETRACTATION ATPASE PILT"/>
    <property type="match status" value="1"/>
</dbReference>
<dbReference type="Proteomes" id="UP000323856">
    <property type="component" value="Unassembled WGS sequence"/>
</dbReference>
<dbReference type="InterPro" id="IPR001482">
    <property type="entry name" value="T2SS/T4SS_dom"/>
</dbReference>
<dbReference type="CDD" id="cd01130">
    <property type="entry name" value="VirB11-like_ATPase"/>
    <property type="match status" value="1"/>
</dbReference>
<dbReference type="OrthoDB" id="9810761at2"/>
<evidence type="ECO:0000313" key="4">
    <source>
        <dbReference type="Proteomes" id="UP000323856"/>
    </source>
</evidence>
<dbReference type="EMBL" id="VOBL01000037">
    <property type="protein sequence ID" value="KAA0973098.1"/>
    <property type="molecule type" value="Genomic_DNA"/>
</dbReference>
<comment type="caution">
    <text evidence="3">The sequence shown here is derived from an EMBL/GenBank/DDBJ whole genome shotgun (WGS) entry which is preliminary data.</text>
</comment>
<proteinExistence type="inferred from homology"/>
<evidence type="ECO:0000259" key="2">
    <source>
        <dbReference type="Pfam" id="PF00437"/>
    </source>
</evidence>
<dbReference type="Gene3D" id="3.40.50.300">
    <property type="entry name" value="P-loop containing nucleotide triphosphate hydrolases"/>
    <property type="match status" value="1"/>
</dbReference>
<gene>
    <name evidence="3" type="ORF">FQ154_19795</name>
</gene>
<reference evidence="3 4" key="1">
    <citation type="submission" date="2019-07" db="EMBL/GenBank/DDBJ databases">
        <title>Analysis of the biochemical properties, biological activity and biotechnological potential of siderophores and biosurfactants produced by Antarctic psychrotolerant bacteria.</title>
        <authorList>
            <person name="Styczynski M."/>
            <person name="Krucon T."/>
            <person name="Decewicz P."/>
            <person name="Dziewit L."/>
        </authorList>
    </citation>
    <scope>NUCLEOTIDE SEQUENCE [LARGE SCALE GENOMIC DNA]</scope>
    <source>
        <strain evidence="3 4">ANT_H27</strain>
    </source>
</reference>
<dbReference type="GO" id="GO:0016887">
    <property type="term" value="F:ATP hydrolysis activity"/>
    <property type="evidence" value="ECO:0007669"/>
    <property type="project" value="InterPro"/>
</dbReference>
<comment type="similarity">
    <text evidence="1">Belongs to the GSP E family.</text>
</comment>
<name>A0A5B0E357_9MICC</name>
<dbReference type="InterPro" id="IPR027417">
    <property type="entry name" value="P-loop_NTPase"/>
</dbReference>
<evidence type="ECO:0000313" key="3">
    <source>
        <dbReference type="EMBL" id="KAA0973098.1"/>
    </source>
</evidence>
<dbReference type="AlphaFoldDB" id="A0A5B0E357"/>
<sequence>MATWPRSDLYAQKSPRTFQQFEQRWRRRPMPENTAESTADREIRSLPFFAPEMIPHPSVSVPASAKNHLSGGAGVGRRVAGETSVANASGTMNFSEDSEAYWETITSLRGQAAELQSQELLLRPELDKEAREQLGRQHIKQVVLDNVKLQIRTMGQEGSWTEETQRSVERTLFDYMFGLGPFQKFVDDPTIENVTVIGCDEVWTEHVGGEMRRQTPIAPSDRVLVDDVQFLLNRKEEEARAFDQAHPDVDADLMEMVRLAGVTAPVTPRPTLVLRVHRFLNITLSEMVTKGNLTEAAAHFLRVLVDAKRSVVISGYAGDGKTTMLRALVNEFDPYEQVITLEIERELHLHHLENRIVSPISLQYRPAGESGGVGEYTMWDASRKALRLNSQRLIVGEVRGDEIGPMIRAMQTGAGSLSTTHAEDPEDCVEALVGLASQTYTEEYAKRQIARHIDFVVQLNRIEQPDGTKLRKLTHISEVLPHESTGVAVLDIFKLDEDNDDEDAHFIRLPQDGRMRRKLQRHGLNEELLRRDLP</sequence>
<dbReference type="Gene3D" id="3.30.450.380">
    <property type="match status" value="1"/>
</dbReference>
<protein>
    <submittedName>
        <fullName evidence="3">CpaF family protein</fullName>
    </submittedName>
</protein>
<dbReference type="SUPFAM" id="SSF52540">
    <property type="entry name" value="P-loop containing nucleoside triphosphate hydrolases"/>
    <property type="match status" value="1"/>
</dbReference>
<feature type="domain" description="Bacterial type II secretion system protein E" evidence="2">
    <location>
        <begin position="255"/>
        <end position="459"/>
    </location>
</feature>
<dbReference type="Pfam" id="PF00437">
    <property type="entry name" value="T2SSE"/>
    <property type="match status" value="1"/>
</dbReference>
<accession>A0A5B0E357</accession>
<evidence type="ECO:0000256" key="1">
    <source>
        <dbReference type="ARBA" id="ARBA00006611"/>
    </source>
</evidence>
<organism evidence="3 4">
    <name type="scientific">Paeniglutamicibacter gangotriensis</name>
    <dbReference type="NCBI Taxonomy" id="254787"/>
    <lineage>
        <taxon>Bacteria</taxon>
        <taxon>Bacillati</taxon>
        <taxon>Actinomycetota</taxon>
        <taxon>Actinomycetes</taxon>
        <taxon>Micrococcales</taxon>
        <taxon>Micrococcaceae</taxon>
        <taxon>Paeniglutamicibacter</taxon>
    </lineage>
</organism>
<dbReference type="InterPro" id="IPR050921">
    <property type="entry name" value="T4SS_GSP_E_ATPase"/>
</dbReference>